<sequence length="285" mass="30615">MALPRVLLATFGLMPDGEPGGVLVVEALARRGVSAAWARWDDPSVPWERADLVAVRSTWDYQRRLVEFFTWARGLGVPVLNGVGAFEWNHDKRYLLALADDVPVVPSMLLADPRLRAGLSRAVARWGELVVKPTVGAGGTGLLRVTGPEDPELMGLTPGPWLAQPVVESIGTRGESSVVVLDGAVVVQIDKLPAPGELRVHEERGGTSRAVDVDPACRDLALAAVAASERLLGHRLDYARVDLLEIDGALVVGEVELIEPGLYLDLVPELAEPFADLVVARLATR</sequence>
<dbReference type="SUPFAM" id="SSF56059">
    <property type="entry name" value="Glutathione synthetase ATP-binding domain-like"/>
    <property type="match status" value="1"/>
</dbReference>
<protein>
    <recommendedName>
        <fullName evidence="3">ATP-grasp domain-containing protein</fullName>
    </recommendedName>
</protein>
<gene>
    <name evidence="1" type="ORF">ISG29_08810</name>
</gene>
<reference evidence="1" key="1">
    <citation type="submission" date="2020-11" db="EMBL/GenBank/DDBJ databases">
        <title>Nocardioides sp. CBS4Y-1, whole genome shotgun sequence.</title>
        <authorList>
            <person name="Tuo L."/>
        </authorList>
    </citation>
    <scope>NUCLEOTIDE SEQUENCE</scope>
    <source>
        <strain evidence="1">CBS4Y-1</strain>
    </source>
</reference>
<proteinExistence type="predicted"/>
<dbReference type="InterPro" id="IPR053191">
    <property type="entry name" value="DcsG_Biosynth_Enzyme"/>
</dbReference>
<dbReference type="Gene3D" id="3.30.470.20">
    <property type="entry name" value="ATP-grasp fold, B domain"/>
    <property type="match status" value="1"/>
</dbReference>
<keyword evidence="2" id="KW-1185">Reference proteome</keyword>
<accession>A0A930V0U3</accession>
<evidence type="ECO:0000313" key="1">
    <source>
        <dbReference type="EMBL" id="MBF4161791.1"/>
    </source>
</evidence>
<comment type="caution">
    <text evidence="1">The sequence shown here is derived from an EMBL/GenBank/DDBJ whole genome shotgun (WGS) entry which is preliminary data.</text>
</comment>
<evidence type="ECO:0000313" key="2">
    <source>
        <dbReference type="Proteomes" id="UP000656804"/>
    </source>
</evidence>
<dbReference type="RefSeq" id="WP_194503047.1">
    <property type="nucleotide sequence ID" value="NZ_JADIVZ010000003.1"/>
</dbReference>
<dbReference type="Proteomes" id="UP000656804">
    <property type="component" value="Unassembled WGS sequence"/>
</dbReference>
<dbReference type="PANTHER" id="PTHR39217">
    <property type="match status" value="1"/>
</dbReference>
<dbReference type="AlphaFoldDB" id="A0A930V0U3"/>
<dbReference type="EMBL" id="JADIVZ010000003">
    <property type="protein sequence ID" value="MBF4161791.1"/>
    <property type="molecule type" value="Genomic_DNA"/>
</dbReference>
<evidence type="ECO:0008006" key="3">
    <source>
        <dbReference type="Google" id="ProtNLM"/>
    </source>
</evidence>
<organism evidence="1 2">
    <name type="scientific">Nocardioides acrostichi</name>
    <dbReference type="NCBI Taxonomy" id="2784339"/>
    <lineage>
        <taxon>Bacteria</taxon>
        <taxon>Bacillati</taxon>
        <taxon>Actinomycetota</taxon>
        <taxon>Actinomycetes</taxon>
        <taxon>Propionibacteriales</taxon>
        <taxon>Nocardioidaceae</taxon>
        <taxon>Nocardioides</taxon>
    </lineage>
</organism>
<dbReference type="PANTHER" id="PTHR39217:SF1">
    <property type="entry name" value="GLUTATHIONE SYNTHETASE"/>
    <property type="match status" value="1"/>
</dbReference>
<name>A0A930V0U3_9ACTN</name>